<keyword evidence="4" id="KW-1185">Reference proteome</keyword>
<evidence type="ECO:0000313" key="4">
    <source>
        <dbReference type="Proteomes" id="UP000005222"/>
    </source>
</evidence>
<gene>
    <name evidence="2" type="primary">Piso0_003345</name>
    <name evidence="2" type="ORF">GNLVRS01_PISO0G10280g</name>
    <name evidence="3" type="ORF">GNLVRS01_PISO0H10281g</name>
</gene>
<protein>
    <submittedName>
        <fullName evidence="2">Piso0_003345 protein</fullName>
    </submittedName>
</protein>
<feature type="region of interest" description="Disordered" evidence="1">
    <location>
        <begin position="54"/>
        <end position="74"/>
    </location>
</feature>
<evidence type="ECO:0000313" key="2">
    <source>
        <dbReference type="EMBL" id="CCE80242.1"/>
    </source>
</evidence>
<organism evidence="2 4">
    <name type="scientific">Pichia sorbitophila (strain ATCC MYA-4447 / BCRC 22081 / CBS 7064 / NBRC 10061 / NRRL Y-12695)</name>
    <name type="common">Hybrid yeast</name>
    <dbReference type="NCBI Taxonomy" id="559304"/>
    <lineage>
        <taxon>Eukaryota</taxon>
        <taxon>Fungi</taxon>
        <taxon>Dikarya</taxon>
        <taxon>Ascomycota</taxon>
        <taxon>Saccharomycotina</taxon>
        <taxon>Pichiomycetes</taxon>
        <taxon>Debaryomycetaceae</taxon>
        <taxon>Millerozyma</taxon>
    </lineage>
</organism>
<reference evidence="4" key="2">
    <citation type="journal article" date="2012" name="G3 (Bethesda)">
        <title>Pichia sorbitophila, an interspecies yeast hybrid reveals early steps of genome resolution following polyploidization.</title>
        <authorList>
            <person name="Leh Louis V."/>
            <person name="Despons L."/>
            <person name="Friedrich A."/>
            <person name="Martin T."/>
            <person name="Durrens P."/>
            <person name="Casaregola S."/>
            <person name="Neuveglise C."/>
            <person name="Fairhead C."/>
            <person name="Marck C."/>
            <person name="Cruz J.A."/>
            <person name="Straub M.L."/>
            <person name="Kugler V."/>
            <person name="Sacerdot C."/>
            <person name="Uzunov Z."/>
            <person name="Thierry A."/>
            <person name="Weiss S."/>
            <person name="Bleykasten C."/>
            <person name="De Montigny J."/>
            <person name="Jacques N."/>
            <person name="Jung P."/>
            <person name="Lemaire M."/>
            <person name="Mallet S."/>
            <person name="Morel G."/>
            <person name="Richard G.F."/>
            <person name="Sarkar A."/>
            <person name="Savel G."/>
            <person name="Schacherer J."/>
            <person name="Seret M.L."/>
            <person name="Talla E."/>
            <person name="Samson G."/>
            <person name="Jubin C."/>
            <person name="Poulain J."/>
            <person name="Vacherie B."/>
            <person name="Barbe V."/>
            <person name="Pelletier E."/>
            <person name="Sherman D.J."/>
            <person name="Westhof E."/>
            <person name="Weissenbach J."/>
            <person name="Baret P.V."/>
            <person name="Wincker P."/>
            <person name="Gaillardin C."/>
            <person name="Dujon B."/>
            <person name="Souciet J.L."/>
        </authorList>
    </citation>
    <scope>NUCLEOTIDE SEQUENCE [LARGE SCALE GENOMIC DNA]</scope>
    <source>
        <strain evidence="4">ATCC MYA-4447 / BCRC 22081 / CBS 7064 / NBRC 10061 / NRRL Y-12695</strain>
    </source>
</reference>
<evidence type="ECO:0000256" key="1">
    <source>
        <dbReference type="SAM" id="MobiDB-lite"/>
    </source>
</evidence>
<accession>G8YIU7</accession>
<name>G8YIU7_PICSO</name>
<sequence length="241" mass="25650">MQFPAPARIVRWCAVSGGAGAAAGGVQRGGSIGQGSEDRRVYGANRRRFFLPASEGSQQCRRGSLANDNRRGPHRAFARQAYSRRSTPSAPRASRTAGVSIAACSRQSGAAGGTVCCGFVCTQSPRLDPRFRSIAKGRPDSLRSAPHAVCDNFVGFTRVHAPSSIPGNGHRQRSILSGPCLPVLSGSVYQPTTCLLSKRDLYFATTHRSPRRSSTGLLSRSRPTLPVLSEYISGGTLSGYR</sequence>
<dbReference type="InParanoid" id="G8YIU7"/>
<evidence type="ECO:0000313" key="3">
    <source>
        <dbReference type="EMBL" id="CCE81007.1"/>
    </source>
</evidence>
<proteinExistence type="predicted"/>
<dbReference type="EMBL" id="FO082053">
    <property type="protein sequence ID" value="CCE80242.1"/>
    <property type="molecule type" value="Genomic_DNA"/>
</dbReference>
<reference evidence="2" key="1">
    <citation type="submission" date="2011-10" db="EMBL/GenBank/DDBJ databases">
        <authorList>
            <person name="Genoscope - CEA"/>
        </authorList>
    </citation>
    <scope>NUCLEOTIDE SEQUENCE</scope>
</reference>
<dbReference type="EMBL" id="FO082052">
    <property type="protein sequence ID" value="CCE81007.1"/>
    <property type="molecule type" value="Genomic_DNA"/>
</dbReference>
<dbReference type="HOGENOM" id="CLU_1152148_0_0_1"/>
<dbReference type="Proteomes" id="UP000005222">
    <property type="component" value="Chromosome H"/>
</dbReference>
<dbReference type="Proteomes" id="UP000005222">
    <property type="component" value="Chromosome G"/>
</dbReference>
<dbReference type="AlphaFoldDB" id="G8YIU7"/>